<dbReference type="SUPFAM" id="SSF52540">
    <property type="entry name" value="P-loop containing nucleoside triphosphate hydrolases"/>
    <property type="match status" value="1"/>
</dbReference>
<dbReference type="InterPro" id="IPR003442">
    <property type="entry name" value="T6A_TsaE"/>
</dbReference>
<dbReference type="GO" id="GO:0016740">
    <property type="term" value="F:transferase activity"/>
    <property type="evidence" value="ECO:0007669"/>
    <property type="project" value="UniProtKB-KW"/>
</dbReference>
<sequence>MITNSKAQTQKMAAALAKKILRAKNVRKKALAIALRGDLGSGKTTFTQGFLKALGVRERVASPTFVIIHHHRIKNKKFDDLHHIDLYRLKNACEARHLELKKILKNPRAILMIEWPEIITSLLPKDAIRINFRHGEKENLRVIKIGK</sequence>
<comment type="similarity">
    <text evidence="2">Belongs to the TsaE family.</text>
</comment>
<dbReference type="AlphaFoldDB" id="A0A1G1ZSD6"/>
<keyword evidence="4" id="KW-0963">Cytoplasm</keyword>
<evidence type="ECO:0000256" key="9">
    <source>
        <dbReference type="ARBA" id="ARBA00022842"/>
    </source>
</evidence>
<evidence type="ECO:0000256" key="7">
    <source>
        <dbReference type="ARBA" id="ARBA00022741"/>
    </source>
</evidence>
<dbReference type="Gene3D" id="3.40.50.300">
    <property type="entry name" value="P-loop containing nucleotide triphosphate hydrolases"/>
    <property type="match status" value="1"/>
</dbReference>
<gene>
    <name evidence="11" type="ORF">A3H63_01205</name>
</gene>
<keyword evidence="11" id="KW-0808">Transferase</keyword>
<organism evidence="11 12">
    <name type="scientific">Candidatus Harrisonbacteria bacterium RIFCSPLOWO2_02_FULL_45_10c</name>
    <dbReference type="NCBI Taxonomy" id="1798410"/>
    <lineage>
        <taxon>Bacteria</taxon>
        <taxon>Candidatus Harrisoniibacteriota</taxon>
    </lineage>
</organism>
<dbReference type="NCBIfam" id="TIGR00150">
    <property type="entry name" value="T6A_YjeE"/>
    <property type="match status" value="1"/>
</dbReference>
<protein>
    <recommendedName>
        <fullName evidence="3">tRNA threonylcarbamoyladenosine biosynthesis protein TsaE</fullName>
    </recommendedName>
    <alternativeName>
        <fullName evidence="10">t(6)A37 threonylcarbamoyladenosine biosynthesis protein TsaE</fullName>
    </alternativeName>
</protein>
<keyword evidence="6" id="KW-0479">Metal-binding</keyword>
<name>A0A1G1ZSD6_9BACT</name>
<keyword evidence="5" id="KW-0819">tRNA processing</keyword>
<comment type="subcellular location">
    <subcellularLocation>
        <location evidence="1">Cytoplasm</location>
    </subcellularLocation>
</comment>
<evidence type="ECO:0000256" key="6">
    <source>
        <dbReference type="ARBA" id="ARBA00022723"/>
    </source>
</evidence>
<dbReference type="GO" id="GO:0005524">
    <property type="term" value="F:ATP binding"/>
    <property type="evidence" value="ECO:0007669"/>
    <property type="project" value="UniProtKB-KW"/>
</dbReference>
<evidence type="ECO:0000256" key="3">
    <source>
        <dbReference type="ARBA" id="ARBA00019010"/>
    </source>
</evidence>
<proteinExistence type="inferred from homology"/>
<reference evidence="11 12" key="1">
    <citation type="journal article" date="2016" name="Nat. Commun.">
        <title>Thousands of microbial genomes shed light on interconnected biogeochemical processes in an aquifer system.</title>
        <authorList>
            <person name="Anantharaman K."/>
            <person name="Brown C.T."/>
            <person name="Hug L.A."/>
            <person name="Sharon I."/>
            <person name="Castelle C.J."/>
            <person name="Probst A.J."/>
            <person name="Thomas B.C."/>
            <person name="Singh A."/>
            <person name="Wilkins M.J."/>
            <person name="Karaoz U."/>
            <person name="Brodie E.L."/>
            <person name="Williams K.H."/>
            <person name="Hubbard S.S."/>
            <person name="Banfield J.F."/>
        </authorList>
    </citation>
    <scope>NUCLEOTIDE SEQUENCE [LARGE SCALE GENOMIC DNA]</scope>
</reference>
<keyword evidence="9" id="KW-0460">Magnesium</keyword>
<evidence type="ECO:0000256" key="8">
    <source>
        <dbReference type="ARBA" id="ARBA00022840"/>
    </source>
</evidence>
<evidence type="ECO:0000313" key="11">
    <source>
        <dbReference type="EMBL" id="OGY67026.1"/>
    </source>
</evidence>
<evidence type="ECO:0000256" key="2">
    <source>
        <dbReference type="ARBA" id="ARBA00007599"/>
    </source>
</evidence>
<dbReference type="PANTHER" id="PTHR33540">
    <property type="entry name" value="TRNA THREONYLCARBAMOYLADENOSINE BIOSYNTHESIS PROTEIN TSAE"/>
    <property type="match status" value="1"/>
</dbReference>
<dbReference type="STRING" id="1798410.A3H63_01205"/>
<keyword evidence="8" id="KW-0067">ATP-binding</keyword>
<keyword evidence="7" id="KW-0547">Nucleotide-binding</keyword>
<evidence type="ECO:0000256" key="10">
    <source>
        <dbReference type="ARBA" id="ARBA00032441"/>
    </source>
</evidence>
<evidence type="ECO:0000256" key="1">
    <source>
        <dbReference type="ARBA" id="ARBA00004496"/>
    </source>
</evidence>
<evidence type="ECO:0000256" key="4">
    <source>
        <dbReference type="ARBA" id="ARBA00022490"/>
    </source>
</evidence>
<comment type="caution">
    <text evidence="11">The sequence shown here is derived from an EMBL/GenBank/DDBJ whole genome shotgun (WGS) entry which is preliminary data.</text>
</comment>
<evidence type="ECO:0000256" key="5">
    <source>
        <dbReference type="ARBA" id="ARBA00022694"/>
    </source>
</evidence>
<dbReference type="Pfam" id="PF02367">
    <property type="entry name" value="TsaE"/>
    <property type="match status" value="1"/>
</dbReference>
<dbReference type="GO" id="GO:0005737">
    <property type="term" value="C:cytoplasm"/>
    <property type="evidence" value="ECO:0007669"/>
    <property type="project" value="UniProtKB-SubCell"/>
</dbReference>
<dbReference type="GO" id="GO:0046872">
    <property type="term" value="F:metal ion binding"/>
    <property type="evidence" value="ECO:0007669"/>
    <property type="project" value="UniProtKB-KW"/>
</dbReference>
<evidence type="ECO:0000313" key="12">
    <source>
        <dbReference type="Proteomes" id="UP000176284"/>
    </source>
</evidence>
<accession>A0A1G1ZSD6</accession>
<dbReference type="InterPro" id="IPR027417">
    <property type="entry name" value="P-loop_NTPase"/>
</dbReference>
<dbReference type="EMBL" id="MHJM01000034">
    <property type="protein sequence ID" value="OGY67026.1"/>
    <property type="molecule type" value="Genomic_DNA"/>
</dbReference>
<dbReference type="Proteomes" id="UP000176284">
    <property type="component" value="Unassembled WGS sequence"/>
</dbReference>
<dbReference type="GO" id="GO:0002949">
    <property type="term" value="P:tRNA threonylcarbamoyladenosine modification"/>
    <property type="evidence" value="ECO:0007669"/>
    <property type="project" value="InterPro"/>
</dbReference>
<dbReference type="PANTHER" id="PTHR33540:SF2">
    <property type="entry name" value="TRNA THREONYLCARBAMOYLADENOSINE BIOSYNTHESIS PROTEIN TSAE"/>
    <property type="match status" value="1"/>
</dbReference>